<feature type="transmembrane region" description="Helical" evidence="1">
    <location>
        <begin position="107"/>
        <end position="125"/>
    </location>
</feature>
<dbReference type="InterPro" id="IPR037185">
    <property type="entry name" value="EmrE-like"/>
</dbReference>
<evidence type="ECO:0000259" key="2">
    <source>
        <dbReference type="Pfam" id="PF00892"/>
    </source>
</evidence>
<dbReference type="AlphaFoldDB" id="A0A6C0KVQ6"/>
<evidence type="ECO:0000256" key="1">
    <source>
        <dbReference type="SAM" id="Phobius"/>
    </source>
</evidence>
<dbReference type="InterPro" id="IPR000620">
    <property type="entry name" value="EamA_dom"/>
</dbReference>
<proteinExistence type="predicted"/>
<feature type="domain" description="EamA" evidence="2">
    <location>
        <begin position="5"/>
        <end position="148"/>
    </location>
</feature>
<accession>A0A6C0KVQ6</accession>
<keyword evidence="1" id="KW-0812">Transmembrane</keyword>
<evidence type="ECO:0000313" key="3">
    <source>
        <dbReference type="EMBL" id="QHU21333.1"/>
    </source>
</evidence>
<keyword evidence="1" id="KW-1133">Transmembrane helix</keyword>
<name>A0A6C0KVQ6_9ZZZZ</name>
<dbReference type="EMBL" id="MN740989">
    <property type="protein sequence ID" value="QHU21333.1"/>
    <property type="molecule type" value="Genomic_DNA"/>
</dbReference>
<reference evidence="3" key="1">
    <citation type="journal article" date="2020" name="Nature">
        <title>Giant virus diversity and host interactions through global metagenomics.</title>
        <authorList>
            <person name="Schulz F."/>
            <person name="Roux S."/>
            <person name="Paez-Espino D."/>
            <person name="Jungbluth S."/>
            <person name="Walsh D.A."/>
            <person name="Denef V.J."/>
            <person name="McMahon K.D."/>
            <person name="Konstantinidis K.T."/>
            <person name="Eloe-Fadrosh E.A."/>
            <person name="Kyrpides N.C."/>
            <person name="Woyke T."/>
        </authorList>
    </citation>
    <scope>NUCLEOTIDE SEQUENCE</scope>
    <source>
        <strain evidence="3">GVMAG-S-3300013094-109</strain>
    </source>
</reference>
<dbReference type="SUPFAM" id="SSF103481">
    <property type="entry name" value="Multidrug resistance efflux transporter EmrE"/>
    <property type="match status" value="1"/>
</dbReference>
<keyword evidence="1" id="KW-0472">Membrane</keyword>
<dbReference type="Pfam" id="PF00892">
    <property type="entry name" value="EamA"/>
    <property type="match status" value="1"/>
</dbReference>
<feature type="transmembrane region" description="Helical" evidence="1">
    <location>
        <begin position="131"/>
        <end position="148"/>
    </location>
</feature>
<organism evidence="3">
    <name type="scientific">viral metagenome</name>
    <dbReference type="NCBI Taxonomy" id="1070528"/>
    <lineage>
        <taxon>unclassified sequences</taxon>
        <taxon>metagenomes</taxon>
        <taxon>organismal metagenomes</taxon>
    </lineage>
</organism>
<protein>
    <recommendedName>
        <fullName evidence="2">EamA domain-containing protein</fullName>
    </recommendedName>
</protein>
<feature type="transmembrane region" description="Helical" evidence="1">
    <location>
        <begin position="73"/>
        <end position="95"/>
    </location>
</feature>
<sequence>MLHFLVGTTLLKSVTPYFRKHVLGTLTSDEFLLLNSCIVFFIIFIIFVIKILLGKQHETLNEIINDYKKLSYSQVLCISLISIFTVLTSLFIYELDKKHNTPLINTILLRFGSVIVLILVGIFVFGEDYNWIQVSGIFLAVLGVFLIMQKNKERKQ</sequence>
<feature type="transmembrane region" description="Helical" evidence="1">
    <location>
        <begin position="31"/>
        <end position="53"/>
    </location>
</feature>
<dbReference type="GO" id="GO:0016020">
    <property type="term" value="C:membrane"/>
    <property type="evidence" value="ECO:0007669"/>
    <property type="project" value="InterPro"/>
</dbReference>